<feature type="chain" id="PRO_5043680217" evidence="2">
    <location>
        <begin position="26"/>
        <end position="131"/>
    </location>
</feature>
<organism evidence="3 4">
    <name type="scientific">Pseudorhodoplanes sinuspersici</name>
    <dbReference type="NCBI Taxonomy" id="1235591"/>
    <lineage>
        <taxon>Bacteria</taxon>
        <taxon>Pseudomonadati</taxon>
        <taxon>Pseudomonadota</taxon>
        <taxon>Alphaproteobacteria</taxon>
        <taxon>Hyphomicrobiales</taxon>
        <taxon>Pseudorhodoplanes</taxon>
    </lineage>
</organism>
<name>A0A1W6ZX39_9HYPH</name>
<keyword evidence="2" id="KW-0732">Signal</keyword>
<protein>
    <submittedName>
        <fullName evidence="3">Uncharacterized protein</fullName>
    </submittedName>
</protein>
<dbReference type="RefSeq" id="WP_086089720.1">
    <property type="nucleotide sequence ID" value="NZ_CP021112.1"/>
</dbReference>
<evidence type="ECO:0000313" key="3">
    <source>
        <dbReference type="EMBL" id="ARQ01325.1"/>
    </source>
</evidence>
<reference evidence="3 4" key="1">
    <citation type="submission" date="2017-05" db="EMBL/GenBank/DDBJ databases">
        <title>Full genome sequence of Pseudorhodoplanes sinuspersici.</title>
        <authorList>
            <person name="Dastgheib S.M.M."/>
            <person name="Shavandi M."/>
            <person name="Tirandaz H."/>
        </authorList>
    </citation>
    <scope>NUCLEOTIDE SEQUENCE [LARGE SCALE GENOMIC DNA]</scope>
    <source>
        <strain evidence="3 4">RIPI110</strain>
    </source>
</reference>
<dbReference type="Pfam" id="PF13767">
    <property type="entry name" value="DUF4168"/>
    <property type="match status" value="1"/>
</dbReference>
<dbReference type="InterPro" id="IPR025433">
    <property type="entry name" value="DUF4168"/>
</dbReference>
<evidence type="ECO:0000256" key="2">
    <source>
        <dbReference type="SAM" id="SignalP"/>
    </source>
</evidence>
<evidence type="ECO:0000313" key="4">
    <source>
        <dbReference type="Proteomes" id="UP000194137"/>
    </source>
</evidence>
<dbReference type="Proteomes" id="UP000194137">
    <property type="component" value="Chromosome"/>
</dbReference>
<gene>
    <name evidence="3" type="ORF">CAK95_21170</name>
</gene>
<dbReference type="KEGG" id="psin:CAK95_21170"/>
<dbReference type="EMBL" id="CP021112">
    <property type="protein sequence ID" value="ARQ01325.1"/>
    <property type="molecule type" value="Genomic_DNA"/>
</dbReference>
<proteinExistence type="predicted"/>
<sequence length="131" mass="13858">MRVFTLTSVAILGLAGSLIVGPANAQSAPAAKPQTTSPSAIAPSDLSDQKIDAVATALENVTKVDQEYSQQIAKAPEADKQRIVEEANNVMVKAVTDQGLSVEEYSKIIEVASNDAGLRQKILQRIPSARQ</sequence>
<evidence type="ECO:0000256" key="1">
    <source>
        <dbReference type="SAM" id="MobiDB-lite"/>
    </source>
</evidence>
<dbReference type="AlphaFoldDB" id="A0A1W6ZX39"/>
<keyword evidence="4" id="KW-1185">Reference proteome</keyword>
<accession>A0A1W6ZX39</accession>
<feature type="signal peptide" evidence="2">
    <location>
        <begin position="1"/>
        <end position="25"/>
    </location>
</feature>
<feature type="region of interest" description="Disordered" evidence="1">
    <location>
        <begin position="25"/>
        <end position="45"/>
    </location>
</feature>